<evidence type="ECO:0000313" key="2">
    <source>
        <dbReference type="Proteomes" id="UP000287188"/>
    </source>
</evidence>
<evidence type="ECO:0000313" key="1">
    <source>
        <dbReference type="EMBL" id="GCE23335.1"/>
    </source>
</evidence>
<proteinExistence type="predicted"/>
<dbReference type="RefSeq" id="WP_126556789.1">
    <property type="nucleotide sequence ID" value="NZ_BIFS01000002.1"/>
</dbReference>
<protein>
    <submittedName>
        <fullName evidence="1">Uncharacterized protein</fullName>
    </submittedName>
</protein>
<organism evidence="1 2">
    <name type="scientific">Dictyobacter kobayashii</name>
    <dbReference type="NCBI Taxonomy" id="2014872"/>
    <lineage>
        <taxon>Bacteria</taxon>
        <taxon>Bacillati</taxon>
        <taxon>Chloroflexota</taxon>
        <taxon>Ktedonobacteria</taxon>
        <taxon>Ktedonobacterales</taxon>
        <taxon>Dictyobacteraceae</taxon>
        <taxon>Dictyobacter</taxon>
    </lineage>
</organism>
<dbReference type="OrthoDB" id="161353at2"/>
<dbReference type="AlphaFoldDB" id="A0A402AW92"/>
<reference evidence="2" key="1">
    <citation type="submission" date="2018-12" db="EMBL/GenBank/DDBJ databases">
        <title>Tengunoibacter tsumagoiensis gen. nov., sp. nov., Dictyobacter kobayashii sp. nov., D. alpinus sp. nov., and D. joshuensis sp. nov. and description of Dictyobacteraceae fam. nov. within the order Ktedonobacterales isolated from Tengu-no-mugimeshi.</title>
        <authorList>
            <person name="Wang C.M."/>
            <person name="Zheng Y."/>
            <person name="Sakai Y."/>
            <person name="Toyoda A."/>
            <person name="Minakuchi Y."/>
            <person name="Abe K."/>
            <person name="Yokota A."/>
            <person name="Yabe S."/>
        </authorList>
    </citation>
    <scope>NUCLEOTIDE SEQUENCE [LARGE SCALE GENOMIC DNA]</scope>
    <source>
        <strain evidence="2">Uno11</strain>
    </source>
</reference>
<dbReference type="Proteomes" id="UP000287188">
    <property type="component" value="Unassembled WGS sequence"/>
</dbReference>
<name>A0A402AW92_9CHLR</name>
<accession>A0A402AW92</accession>
<keyword evidence="2" id="KW-1185">Reference proteome</keyword>
<sequence>MYLYDRLQICLLSLHNRYPGHIVEFDASIFEQQDFCEQYWTAEEVIEILQNHDPHLLQAMAYMVIDAHESNIYLGEYTQGKRVLQLHCHGRIPKHTGDLTNWKKQSIDMAVDA</sequence>
<comment type="caution">
    <text evidence="1">The sequence shown here is derived from an EMBL/GenBank/DDBJ whole genome shotgun (WGS) entry which is preliminary data.</text>
</comment>
<gene>
    <name evidence="1" type="ORF">KDK_71350</name>
</gene>
<dbReference type="EMBL" id="BIFS01000002">
    <property type="protein sequence ID" value="GCE23335.1"/>
    <property type="molecule type" value="Genomic_DNA"/>
</dbReference>